<dbReference type="GO" id="GO:0016811">
    <property type="term" value="F:hydrolase activity, acting on carbon-nitrogen (but not peptide) bonds, in linear amides"/>
    <property type="evidence" value="ECO:0007669"/>
    <property type="project" value="TreeGrafter"/>
</dbReference>
<dbReference type="AlphaFoldDB" id="A0A4Y7RFX8"/>
<dbReference type="PANTHER" id="PTHR35005">
    <property type="entry name" value="3-DEHYDRO-SCYLLO-INOSOSE HYDROLASE"/>
    <property type="match status" value="1"/>
</dbReference>
<evidence type="ECO:0000256" key="3">
    <source>
        <dbReference type="ARBA" id="ARBA00022801"/>
    </source>
</evidence>
<protein>
    <submittedName>
        <fullName evidence="6">Creatinine amidohydrolase</fullName>
        <ecNumber evidence="6">3.5.2.10</ecNumber>
    </submittedName>
</protein>
<accession>A0A4Y7RFX8</accession>
<dbReference type="Gene3D" id="3.40.50.10310">
    <property type="entry name" value="Creatininase"/>
    <property type="match status" value="1"/>
</dbReference>
<keyword evidence="2" id="KW-0479">Metal-binding</keyword>
<keyword evidence="7" id="KW-1185">Reference proteome</keyword>
<evidence type="ECO:0000256" key="4">
    <source>
        <dbReference type="ARBA" id="ARBA00022833"/>
    </source>
</evidence>
<keyword evidence="3 6" id="KW-0378">Hydrolase</keyword>
<dbReference type="EMBL" id="QFGA01000001">
    <property type="protein sequence ID" value="TEB07650.1"/>
    <property type="molecule type" value="Genomic_DNA"/>
</dbReference>
<evidence type="ECO:0000256" key="2">
    <source>
        <dbReference type="ARBA" id="ARBA00022723"/>
    </source>
</evidence>
<keyword evidence="4" id="KW-0862">Zinc</keyword>
<evidence type="ECO:0000313" key="6">
    <source>
        <dbReference type="EMBL" id="TEB07650.1"/>
    </source>
</evidence>
<evidence type="ECO:0000313" key="7">
    <source>
        <dbReference type="Proteomes" id="UP000298324"/>
    </source>
</evidence>
<dbReference type="GO" id="GO:0046872">
    <property type="term" value="F:metal ion binding"/>
    <property type="evidence" value="ECO:0007669"/>
    <property type="project" value="UniProtKB-KW"/>
</dbReference>
<comment type="caution">
    <text evidence="6">The sequence shown here is derived from an EMBL/GenBank/DDBJ whole genome shotgun (WGS) entry which is preliminary data.</text>
</comment>
<reference evidence="6 7" key="1">
    <citation type="journal article" date="2018" name="Environ. Microbiol.">
        <title>Novel energy conservation strategies and behaviour of Pelotomaculum schinkii driving syntrophic propionate catabolism.</title>
        <authorList>
            <person name="Hidalgo-Ahumada C.A.P."/>
            <person name="Nobu M.K."/>
            <person name="Narihiro T."/>
            <person name="Tamaki H."/>
            <person name="Liu W.T."/>
            <person name="Kamagata Y."/>
            <person name="Stams A.J.M."/>
            <person name="Imachi H."/>
            <person name="Sousa D.Z."/>
        </authorList>
    </citation>
    <scope>NUCLEOTIDE SEQUENCE [LARGE SCALE GENOMIC DNA]</scope>
    <source>
        <strain evidence="6 7">HH</strain>
    </source>
</reference>
<name>A0A4Y7RFX8_9FIRM</name>
<dbReference type="GO" id="GO:0009231">
    <property type="term" value="P:riboflavin biosynthetic process"/>
    <property type="evidence" value="ECO:0007669"/>
    <property type="project" value="TreeGrafter"/>
</dbReference>
<dbReference type="InterPro" id="IPR003785">
    <property type="entry name" value="Creatininase/forma_Hydrolase"/>
</dbReference>
<dbReference type="Pfam" id="PF02633">
    <property type="entry name" value="Creatininase"/>
    <property type="match status" value="1"/>
</dbReference>
<dbReference type="GO" id="GO:0047789">
    <property type="term" value="F:creatininase activity"/>
    <property type="evidence" value="ECO:0007669"/>
    <property type="project" value="UniProtKB-EC"/>
</dbReference>
<dbReference type="RefSeq" id="WP_206663726.1">
    <property type="nucleotide sequence ID" value="NZ_QFGA01000001.1"/>
</dbReference>
<dbReference type="SUPFAM" id="SSF102215">
    <property type="entry name" value="Creatininase"/>
    <property type="match status" value="1"/>
</dbReference>
<dbReference type="Proteomes" id="UP000298324">
    <property type="component" value="Unassembled WGS sequence"/>
</dbReference>
<gene>
    <name evidence="6" type="primary">crnA</name>
    <name evidence="6" type="ORF">Psch_01205</name>
</gene>
<dbReference type="EC" id="3.5.2.10" evidence="6"/>
<comment type="cofactor">
    <cofactor evidence="1">
        <name>Zn(2+)</name>
        <dbReference type="ChEBI" id="CHEBI:29105"/>
    </cofactor>
</comment>
<proteinExistence type="inferred from homology"/>
<evidence type="ECO:0000256" key="5">
    <source>
        <dbReference type="ARBA" id="ARBA00024029"/>
    </source>
</evidence>
<organism evidence="6 7">
    <name type="scientific">Pelotomaculum schinkii</name>
    <dbReference type="NCBI Taxonomy" id="78350"/>
    <lineage>
        <taxon>Bacteria</taxon>
        <taxon>Bacillati</taxon>
        <taxon>Bacillota</taxon>
        <taxon>Clostridia</taxon>
        <taxon>Eubacteriales</taxon>
        <taxon>Desulfotomaculaceae</taxon>
        <taxon>Pelotomaculum</taxon>
    </lineage>
</organism>
<comment type="similarity">
    <text evidence="5">Belongs to the creatininase superfamily.</text>
</comment>
<dbReference type="PANTHER" id="PTHR35005:SF1">
    <property type="entry name" value="2-AMINO-5-FORMYLAMINO-6-RIBOSYLAMINOPYRIMIDIN-4(3H)-ONE 5'-MONOPHOSPHATE DEFORMYLASE"/>
    <property type="match status" value="1"/>
</dbReference>
<dbReference type="InterPro" id="IPR024087">
    <property type="entry name" value="Creatininase-like_sf"/>
</dbReference>
<sequence length="253" mass="28206">MSILQKMTGNQYHKNKHEYDKAIIAVGSCENHGYHLPFGTDTFVSNILAEKVAERVKGLLVLPPVNVGVSEHYAYFPFTVTLQPETLIAVLKDIMRSVIKNGMKKIFIMNGHDGNIAPIEIASRSIKMEFPEVRIASLDAWWVTAGNLLPPDTFEVWNGLGHAGEGETSMGLALFPELIEMEYARGVVPNLPDGVEIKWNFAELTDCGATGDPTKGTVEKGRMMEDVLVNRLVKFFEEMDACDWRYNSQQSAL</sequence>
<evidence type="ECO:0000256" key="1">
    <source>
        <dbReference type="ARBA" id="ARBA00001947"/>
    </source>
</evidence>